<proteinExistence type="predicted"/>
<organism evidence="2 3">
    <name type="scientific">Acidovorax bellezanensis</name>
    <dbReference type="NCBI Taxonomy" id="2976702"/>
    <lineage>
        <taxon>Bacteria</taxon>
        <taxon>Pseudomonadati</taxon>
        <taxon>Pseudomonadota</taxon>
        <taxon>Betaproteobacteria</taxon>
        <taxon>Burkholderiales</taxon>
        <taxon>Comamonadaceae</taxon>
        <taxon>Acidovorax</taxon>
    </lineage>
</organism>
<keyword evidence="3" id="KW-1185">Reference proteome</keyword>
<dbReference type="InterPro" id="IPR052340">
    <property type="entry name" value="RNase_Y/CdgJ"/>
</dbReference>
<dbReference type="InterPro" id="IPR013976">
    <property type="entry name" value="HDOD"/>
</dbReference>
<dbReference type="Pfam" id="PF08668">
    <property type="entry name" value="HDOD"/>
    <property type="match status" value="1"/>
</dbReference>
<evidence type="ECO:0000259" key="1">
    <source>
        <dbReference type="PROSITE" id="PS51833"/>
    </source>
</evidence>
<protein>
    <submittedName>
        <fullName evidence="2">HDOD domain-containing protein</fullName>
    </submittedName>
</protein>
<reference evidence="2 3" key="1">
    <citation type="submission" date="2022-09" db="EMBL/GenBank/DDBJ databases">
        <title>Draft genome of isolate Be4.</title>
        <authorList>
            <person name="Sanchez-Castro I."/>
            <person name="Martinez-Rodriguez P."/>
            <person name="Descostes M."/>
            <person name="Merroun M."/>
        </authorList>
    </citation>
    <scope>NUCLEOTIDE SEQUENCE [LARGE SCALE GENOMIC DNA]</scope>
    <source>
        <strain evidence="2 3">Be4</strain>
    </source>
</reference>
<feature type="domain" description="HDOD" evidence="1">
    <location>
        <begin position="197"/>
        <end position="383"/>
    </location>
</feature>
<evidence type="ECO:0000313" key="2">
    <source>
        <dbReference type="EMBL" id="MCT9812593.1"/>
    </source>
</evidence>
<dbReference type="Gene3D" id="1.10.3210.10">
    <property type="entry name" value="Hypothetical protein af1432"/>
    <property type="match status" value="1"/>
</dbReference>
<gene>
    <name evidence="2" type="ORF">N0K08_18335</name>
</gene>
<dbReference type="RefSeq" id="WP_261501836.1">
    <property type="nucleotide sequence ID" value="NZ_JAODYH010000010.1"/>
</dbReference>
<comment type="caution">
    <text evidence="2">The sequence shown here is derived from an EMBL/GenBank/DDBJ whole genome shotgun (WGS) entry which is preliminary data.</text>
</comment>
<sequence length="403" mass="44515">MVQPALSSLTLGYRPLWNGTRQLAGVQLYLDSDPALDADVPHFLRILQEMWTDTAPPLLLSPQSHQLLISFLTHAPAGSPWVEVRGEWLADSSIHALAQSAYKRGLKMVWRGQLGDLPDAATAQWFTSSLLSLTPHESLALLQPASPTLAGALLDGQMYEDLHSRGLLARCLDEHRAAAIAGWPTEDVLHNLRSRAALPRRQQVLALMQAIDADQSLEVFEAILGQDPVLAYRFLLYTNSAGLGLRSSVESLRRGLVMLGYGTLQRWLSDQLPHADTEPDLHPVRTAMVMRAQLTERLIEAGLGHELQREVYLCGLFSQLDLLLDEPLAGCLRRLPLSERIYQAIVSKNGPYAPSLALAEALELPDGSTIRALCKTHELELETVNRNLLRMLRDLSVPAISPP</sequence>
<name>A0ABT2PQ45_9BURK</name>
<dbReference type="PROSITE" id="PS51833">
    <property type="entry name" value="HDOD"/>
    <property type="match status" value="1"/>
</dbReference>
<dbReference type="PANTHER" id="PTHR33525:SF4">
    <property type="entry name" value="CYCLIC DI-GMP PHOSPHODIESTERASE CDGJ"/>
    <property type="match status" value="1"/>
</dbReference>
<dbReference type="Proteomes" id="UP001525968">
    <property type="component" value="Unassembled WGS sequence"/>
</dbReference>
<dbReference type="EMBL" id="JAODYH010000010">
    <property type="protein sequence ID" value="MCT9812593.1"/>
    <property type="molecule type" value="Genomic_DNA"/>
</dbReference>
<evidence type="ECO:0000313" key="3">
    <source>
        <dbReference type="Proteomes" id="UP001525968"/>
    </source>
</evidence>
<accession>A0ABT2PQ45</accession>
<dbReference type="PANTHER" id="PTHR33525">
    <property type="match status" value="1"/>
</dbReference>
<dbReference type="SUPFAM" id="SSF109604">
    <property type="entry name" value="HD-domain/PDEase-like"/>
    <property type="match status" value="1"/>
</dbReference>